<dbReference type="OrthoDB" id="408933at2759"/>
<proteinExistence type="predicted"/>
<dbReference type="AlphaFoldDB" id="A0A6A6V4F2"/>
<name>A0A6A6V4F2_9PLEO</name>
<dbReference type="Proteomes" id="UP000799440">
    <property type="component" value="Unassembled WGS sequence"/>
</dbReference>
<evidence type="ECO:0000256" key="1">
    <source>
        <dbReference type="SAM" id="MobiDB-lite"/>
    </source>
</evidence>
<dbReference type="InterPro" id="IPR019189">
    <property type="entry name" value="Ribosomal_mL41"/>
</dbReference>
<evidence type="ECO:0000313" key="2">
    <source>
        <dbReference type="EMBL" id="KAF2744669.1"/>
    </source>
</evidence>
<evidence type="ECO:0000313" key="3">
    <source>
        <dbReference type="Proteomes" id="UP000799440"/>
    </source>
</evidence>
<accession>A0A6A6V4F2</accession>
<dbReference type="EMBL" id="MU006587">
    <property type="protein sequence ID" value="KAF2744669.1"/>
    <property type="molecule type" value="Genomic_DNA"/>
</dbReference>
<dbReference type="GO" id="GO:0005762">
    <property type="term" value="C:mitochondrial large ribosomal subunit"/>
    <property type="evidence" value="ECO:0007669"/>
    <property type="project" value="InterPro"/>
</dbReference>
<keyword evidence="3" id="KW-1185">Reference proteome</keyword>
<dbReference type="Pfam" id="PF09809">
    <property type="entry name" value="MRP-L27"/>
    <property type="match status" value="1"/>
</dbReference>
<protein>
    <submittedName>
        <fullName evidence="2">Uncharacterized protein</fullName>
    </submittedName>
</protein>
<dbReference type="GO" id="GO:0003735">
    <property type="term" value="F:structural constituent of ribosome"/>
    <property type="evidence" value="ECO:0007669"/>
    <property type="project" value="InterPro"/>
</dbReference>
<organism evidence="2 3">
    <name type="scientific">Sporormia fimetaria CBS 119925</name>
    <dbReference type="NCBI Taxonomy" id="1340428"/>
    <lineage>
        <taxon>Eukaryota</taxon>
        <taxon>Fungi</taxon>
        <taxon>Dikarya</taxon>
        <taxon>Ascomycota</taxon>
        <taxon>Pezizomycotina</taxon>
        <taxon>Dothideomycetes</taxon>
        <taxon>Pleosporomycetidae</taxon>
        <taxon>Pleosporales</taxon>
        <taxon>Sporormiaceae</taxon>
        <taxon>Sporormia</taxon>
    </lineage>
</organism>
<reference evidence="2" key="1">
    <citation type="journal article" date="2020" name="Stud. Mycol.">
        <title>101 Dothideomycetes genomes: a test case for predicting lifestyles and emergence of pathogens.</title>
        <authorList>
            <person name="Haridas S."/>
            <person name="Albert R."/>
            <person name="Binder M."/>
            <person name="Bloem J."/>
            <person name="Labutti K."/>
            <person name="Salamov A."/>
            <person name="Andreopoulos B."/>
            <person name="Baker S."/>
            <person name="Barry K."/>
            <person name="Bills G."/>
            <person name="Bluhm B."/>
            <person name="Cannon C."/>
            <person name="Castanera R."/>
            <person name="Culley D."/>
            <person name="Daum C."/>
            <person name="Ezra D."/>
            <person name="Gonzalez J."/>
            <person name="Henrissat B."/>
            <person name="Kuo A."/>
            <person name="Liang C."/>
            <person name="Lipzen A."/>
            <person name="Lutzoni F."/>
            <person name="Magnuson J."/>
            <person name="Mondo S."/>
            <person name="Nolan M."/>
            <person name="Ohm R."/>
            <person name="Pangilinan J."/>
            <person name="Park H.-J."/>
            <person name="Ramirez L."/>
            <person name="Alfaro M."/>
            <person name="Sun H."/>
            <person name="Tritt A."/>
            <person name="Yoshinaga Y."/>
            <person name="Zwiers L.-H."/>
            <person name="Turgeon B."/>
            <person name="Goodwin S."/>
            <person name="Spatafora J."/>
            <person name="Crous P."/>
            <person name="Grigoriev I."/>
        </authorList>
    </citation>
    <scope>NUCLEOTIDE SEQUENCE</scope>
    <source>
        <strain evidence="2">CBS 119925</strain>
    </source>
</reference>
<sequence length="176" mass="21649">MRPTQILRMRIRRMELTTKRARKGYYKGSGTKQMGDWDPLQPNRFRVDWKKVRTFVTPDENVSMNRVNTNLTPFIAETIAKYDNPDGHQTVWEARAEKYTGVEYLQQWKEAWNAENEEFKEVEEMRRDDNEKRLKEYERYQRRLKEYEDSLTEEQRAEYEREKREKREHAEQMEKA</sequence>
<feature type="region of interest" description="Disordered" evidence="1">
    <location>
        <begin position="149"/>
        <end position="176"/>
    </location>
</feature>
<gene>
    <name evidence="2" type="ORF">M011DRAFT_470256</name>
</gene>